<feature type="region of interest" description="Disordered" evidence="1">
    <location>
        <begin position="11"/>
        <end position="38"/>
    </location>
</feature>
<gene>
    <name evidence="2" type="ORF">E2C01_047351</name>
</gene>
<reference evidence="2 3" key="1">
    <citation type="submission" date="2019-05" db="EMBL/GenBank/DDBJ databases">
        <title>Another draft genome of Portunus trituberculatus and its Hox gene families provides insights of decapod evolution.</title>
        <authorList>
            <person name="Jeong J.-H."/>
            <person name="Song I."/>
            <person name="Kim S."/>
            <person name="Choi T."/>
            <person name="Kim D."/>
            <person name="Ryu S."/>
            <person name="Kim W."/>
        </authorList>
    </citation>
    <scope>NUCLEOTIDE SEQUENCE [LARGE SCALE GENOMIC DNA]</scope>
    <source>
        <tissue evidence="2">Muscle</tissue>
    </source>
</reference>
<proteinExistence type="predicted"/>
<name>A0A5B7G8L4_PORTR</name>
<dbReference type="EMBL" id="VSRR010011638">
    <property type="protein sequence ID" value="MPC53458.1"/>
    <property type="molecule type" value="Genomic_DNA"/>
</dbReference>
<evidence type="ECO:0000313" key="3">
    <source>
        <dbReference type="Proteomes" id="UP000324222"/>
    </source>
</evidence>
<protein>
    <submittedName>
        <fullName evidence="2">Uncharacterized protein</fullName>
    </submittedName>
</protein>
<comment type="caution">
    <text evidence="2">The sequence shown here is derived from an EMBL/GenBank/DDBJ whole genome shotgun (WGS) entry which is preliminary data.</text>
</comment>
<dbReference type="Proteomes" id="UP000324222">
    <property type="component" value="Unassembled WGS sequence"/>
</dbReference>
<evidence type="ECO:0000313" key="2">
    <source>
        <dbReference type="EMBL" id="MPC53458.1"/>
    </source>
</evidence>
<feature type="compositionally biased region" description="Gly residues" evidence="1">
    <location>
        <begin position="11"/>
        <end position="23"/>
    </location>
</feature>
<sequence length="65" mass="7257">MIMFRYTIAFTGGGDGGGGGGGSESLVTEREEQSAYKDEPRTELFNAISWRRTKLQKKMGVSFYR</sequence>
<dbReference type="AlphaFoldDB" id="A0A5B7G8L4"/>
<evidence type="ECO:0000256" key="1">
    <source>
        <dbReference type="SAM" id="MobiDB-lite"/>
    </source>
</evidence>
<feature type="compositionally biased region" description="Basic and acidic residues" evidence="1">
    <location>
        <begin position="27"/>
        <end position="38"/>
    </location>
</feature>
<keyword evidence="3" id="KW-1185">Reference proteome</keyword>
<accession>A0A5B7G8L4</accession>
<organism evidence="2 3">
    <name type="scientific">Portunus trituberculatus</name>
    <name type="common">Swimming crab</name>
    <name type="synonym">Neptunus trituberculatus</name>
    <dbReference type="NCBI Taxonomy" id="210409"/>
    <lineage>
        <taxon>Eukaryota</taxon>
        <taxon>Metazoa</taxon>
        <taxon>Ecdysozoa</taxon>
        <taxon>Arthropoda</taxon>
        <taxon>Crustacea</taxon>
        <taxon>Multicrustacea</taxon>
        <taxon>Malacostraca</taxon>
        <taxon>Eumalacostraca</taxon>
        <taxon>Eucarida</taxon>
        <taxon>Decapoda</taxon>
        <taxon>Pleocyemata</taxon>
        <taxon>Brachyura</taxon>
        <taxon>Eubrachyura</taxon>
        <taxon>Portunoidea</taxon>
        <taxon>Portunidae</taxon>
        <taxon>Portuninae</taxon>
        <taxon>Portunus</taxon>
    </lineage>
</organism>